<comment type="similarity">
    <text evidence="2 9">Belongs to the carbamate kinase family.</text>
</comment>
<dbReference type="InterPro" id="IPR001048">
    <property type="entry name" value="Asp/Glu/Uridylate_kinase"/>
</dbReference>
<evidence type="ECO:0000256" key="8">
    <source>
        <dbReference type="NCBIfam" id="TIGR00746"/>
    </source>
</evidence>
<dbReference type="GO" id="GO:0008804">
    <property type="term" value="F:carbamate kinase activity"/>
    <property type="evidence" value="ECO:0007669"/>
    <property type="project" value="UniProtKB-UniRule"/>
</dbReference>
<reference evidence="11" key="1">
    <citation type="submission" date="2020-07" db="EMBL/GenBank/DDBJ databases">
        <title>Koleobacter methoxysyntrophicus gen. nov., sp. nov., a novel anaerobic bacterium isolated from deep subsurface oil field and proposal of Koleobacterales ord. nov. in the phylum Firmicutes.</title>
        <authorList>
            <person name="Sakamoto S."/>
            <person name="Tamaki H."/>
        </authorList>
    </citation>
    <scope>NUCLEOTIDE SEQUENCE</scope>
    <source>
        <strain evidence="11">NRmbB1</strain>
    </source>
</reference>
<organism evidence="11 12">
    <name type="scientific">Koleobacter methoxysyntrophicus</name>
    <dbReference type="NCBI Taxonomy" id="2751313"/>
    <lineage>
        <taxon>Bacteria</taxon>
        <taxon>Bacillati</taxon>
        <taxon>Bacillota</taxon>
        <taxon>Clostridia</taxon>
        <taxon>Koleobacterales</taxon>
        <taxon>Koleobacteraceae</taxon>
        <taxon>Koleobacter</taxon>
    </lineage>
</organism>
<evidence type="ECO:0000256" key="9">
    <source>
        <dbReference type="PIRNR" id="PIRNR000723"/>
    </source>
</evidence>
<evidence type="ECO:0000256" key="3">
    <source>
        <dbReference type="ARBA" id="ARBA00013070"/>
    </source>
</evidence>
<dbReference type="InterPro" id="IPR003964">
    <property type="entry name" value="Carb_kinase"/>
</dbReference>
<evidence type="ECO:0000259" key="10">
    <source>
        <dbReference type="Pfam" id="PF00696"/>
    </source>
</evidence>
<name>A0A8A0RKZ1_9FIRM</name>
<dbReference type="FunFam" id="3.40.1160.10:FF:000007">
    <property type="entry name" value="Carbamate kinase"/>
    <property type="match status" value="1"/>
</dbReference>
<dbReference type="CDD" id="cd04235">
    <property type="entry name" value="AAK_CK"/>
    <property type="match status" value="1"/>
</dbReference>
<proteinExistence type="inferred from homology"/>
<evidence type="ECO:0000256" key="7">
    <source>
        <dbReference type="ARBA" id="ARBA00048467"/>
    </source>
</evidence>
<dbReference type="Proteomes" id="UP000662904">
    <property type="component" value="Chromosome"/>
</dbReference>
<evidence type="ECO:0000256" key="6">
    <source>
        <dbReference type="ARBA" id="ARBA00022777"/>
    </source>
</evidence>
<accession>A0A8A0RKZ1</accession>
<dbReference type="GO" id="GO:0019546">
    <property type="term" value="P:L-arginine deiminase pathway"/>
    <property type="evidence" value="ECO:0007669"/>
    <property type="project" value="TreeGrafter"/>
</dbReference>
<dbReference type="KEGG" id="kme:H0A61_01412"/>
<gene>
    <name evidence="11" type="primary">arcC1_1</name>
    <name evidence="11" type="ORF">H0A61_01412</name>
</gene>
<evidence type="ECO:0000256" key="4">
    <source>
        <dbReference type="ARBA" id="ARBA00022503"/>
    </source>
</evidence>
<dbReference type="SUPFAM" id="SSF53633">
    <property type="entry name" value="Carbamate kinase-like"/>
    <property type="match status" value="1"/>
</dbReference>
<dbReference type="Gene3D" id="3.40.1160.10">
    <property type="entry name" value="Acetylglutamate kinase-like"/>
    <property type="match status" value="1"/>
</dbReference>
<dbReference type="PANTHER" id="PTHR30409">
    <property type="entry name" value="CARBAMATE KINASE"/>
    <property type="match status" value="1"/>
</dbReference>
<sequence>MGKTIVVALGGNAILQAGERGTAAEQKRNIENTVKQIVKLIKDNHRVIVTHGNGPQVGNLMIQQEAAKGKVPPMPLDVCGAQTQGQIGYMIQNSLENEFKRLGINKKAVTLITQVLVDKNDPAFANPTKPVGPFYTEEEARRAMEEKSEIWIEDSGRGWRRVVPSPDPKGIVERDIIKSLVERDFVVIASGGGGIPVIEDADGSLLGVEAVIDKDLAGEKLAHEVGADTFVILTDVPYVAINYGTPSQKNLEKVTLAEMEDYKKQGHFRAGSMGPKVEAVCRFVRRGGKMAVIASLDKAVDAVYGKTGTVIVNNTDKQLIEKAG</sequence>
<dbReference type="InterPro" id="IPR036393">
    <property type="entry name" value="AceGlu_kinase-like_sf"/>
</dbReference>
<dbReference type="NCBIfam" id="TIGR00746">
    <property type="entry name" value="arcC"/>
    <property type="match status" value="1"/>
</dbReference>
<evidence type="ECO:0000256" key="2">
    <source>
        <dbReference type="ARBA" id="ARBA00011066"/>
    </source>
</evidence>
<dbReference type="PANTHER" id="PTHR30409:SF1">
    <property type="entry name" value="CARBAMATE KINASE-RELATED"/>
    <property type="match status" value="1"/>
</dbReference>
<dbReference type="EMBL" id="CP059066">
    <property type="protein sequence ID" value="QSQ09055.1"/>
    <property type="molecule type" value="Genomic_DNA"/>
</dbReference>
<evidence type="ECO:0000256" key="5">
    <source>
        <dbReference type="ARBA" id="ARBA00022679"/>
    </source>
</evidence>
<evidence type="ECO:0000313" key="12">
    <source>
        <dbReference type="Proteomes" id="UP000662904"/>
    </source>
</evidence>
<dbReference type="GO" id="GO:0005829">
    <property type="term" value="C:cytosol"/>
    <property type="evidence" value="ECO:0007669"/>
    <property type="project" value="TreeGrafter"/>
</dbReference>
<evidence type="ECO:0000313" key="11">
    <source>
        <dbReference type="EMBL" id="QSQ09055.1"/>
    </source>
</evidence>
<comment type="pathway">
    <text evidence="1">Metabolic intermediate metabolism; carbamoyl phosphate degradation; CO(2) and NH(3) from carbamoyl phosphate: step 1/1.</text>
</comment>
<evidence type="ECO:0000256" key="1">
    <source>
        <dbReference type="ARBA" id="ARBA00005118"/>
    </source>
</evidence>
<dbReference type="PIRSF" id="PIRSF000723">
    <property type="entry name" value="Carbamate_kin"/>
    <property type="match status" value="1"/>
</dbReference>
<feature type="domain" description="Aspartate/glutamate/uridylate kinase" evidence="10">
    <location>
        <begin position="3"/>
        <end position="294"/>
    </location>
</feature>
<keyword evidence="6 9" id="KW-0418">Kinase</keyword>
<dbReference type="RefSeq" id="WP_206709246.1">
    <property type="nucleotide sequence ID" value="NZ_CP059066.1"/>
</dbReference>
<keyword evidence="4" id="KW-0056">Arginine metabolism</keyword>
<protein>
    <recommendedName>
        <fullName evidence="3 8">Carbamate kinase</fullName>
    </recommendedName>
</protein>
<keyword evidence="5 9" id="KW-0808">Transferase</keyword>
<dbReference type="NCBIfam" id="NF009008">
    <property type="entry name" value="PRK12354.1"/>
    <property type="match status" value="1"/>
</dbReference>
<comment type="catalytic activity">
    <reaction evidence="7">
        <text>hydrogencarbonate + NH4(+) + ATP = carbamoyl phosphate + ADP + H2O + H(+)</text>
        <dbReference type="Rhea" id="RHEA:10152"/>
        <dbReference type="ChEBI" id="CHEBI:15377"/>
        <dbReference type="ChEBI" id="CHEBI:15378"/>
        <dbReference type="ChEBI" id="CHEBI:17544"/>
        <dbReference type="ChEBI" id="CHEBI:28938"/>
        <dbReference type="ChEBI" id="CHEBI:30616"/>
        <dbReference type="ChEBI" id="CHEBI:58228"/>
        <dbReference type="ChEBI" id="CHEBI:456216"/>
        <dbReference type="EC" id="2.7.2.2"/>
    </reaction>
</comment>
<dbReference type="AlphaFoldDB" id="A0A8A0RKZ1"/>
<dbReference type="NCBIfam" id="NF009007">
    <property type="entry name" value="PRK12352.1"/>
    <property type="match status" value="1"/>
</dbReference>
<dbReference type="PRINTS" id="PR01469">
    <property type="entry name" value="CARBMTKINASE"/>
</dbReference>
<dbReference type="UniPathway" id="UPA00996">
    <property type="reaction ID" value="UER00366"/>
</dbReference>
<dbReference type="Pfam" id="PF00696">
    <property type="entry name" value="AA_kinase"/>
    <property type="match status" value="1"/>
</dbReference>
<keyword evidence="12" id="KW-1185">Reference proteome</keyword>